<keyword evidence="7 8" id="KW-0472">Membrane</keyword>
<dbReference type="Pfam" id="PF00083">
    <property type="entry name" value="Sugar_tr"/>
    <property type="match status" value="1"/>
</dbReference>
<evidence type="ECO:0000259" key="9">
    <source>
        <dbReference type="PROSITE" id="PS50850"/>
    </source>
</evidence>
<evidence type="ECO:0000256" key="7">
    <source>
        <dbReference type="ARBA" id="ARBA00023136"/>
    </source>
</evidence>
<dbReference type="PANTHER" id="PTHR48021">
    <property type="match status" value="1"/>
</dbReference>
<evidence type="ECO:0000256" key="1">
    <source>
        <dbReference type="ARBA" id="ARBA00004651"/>
    </source>
</evidence>
<dbReference type="AlphaFoldDB" id="A0AAD8EGF1"/>
<dbReference type="SUPFAM" id="SSF103473">
    <property type="entry name" value="MFS general substrate transporter"/>
    <property type="match status" value="1"/>
</dbReference>
<gene>
    <name evidence="10" type="ORF">L9F63_017387</name>
</gene>
<keyword evidence="6 8" id="KW-1133">Transmembrane helix</keyword>
<dbReference type="InterPro" id="IPR050549">
    <property type="entry name" value="MFS_Trehalose_Transporter"/>
</dbReference>
<evidence type="ECO:0000256" key="5">
    <source>
        <dbReference type="ARBA" id="ARBA00022692"/>
    </source>
</evidence>
<feature type="transmembrane region" description="Helical" evidence="8">
    <location>
        <begin position="410"/>
        <end position="430"/>
    </location>
</feature>
<evidence type="ECO:0000313" key="11">
    <source>
        <dbReference type="Proteomes" id="UP001233999"/>
    </source>
</evidence>
<reference evidence="10" key="1">
    <citation type="journal article" date="2023" name="IScience">
        <title>Live-bearing cockroach genome reveals convergent evolutionary mechanisms linked to viviparity in insects and beyond.</title>
        <authorList>
            <person name="Fouks B."/>
            <person name="Harrison M.C."/>
            <person name="Mikhailova A.A."/>
            <person name="Marchal E."/>
            <person name="English S."/>
            <person name="Carruthers M."/>
            <person name="Jennings E.C."/>
            <person name="Chiamaka E.L."/>
            <person name="Frigard R.A."/>
            <person name="Pippel M."/>
            <person name="Attardo G.M."/>
            <person name="Benoit J.B."/>
            <person name="Bornberg-Bauer E."/>
            <person name="Tobe S.S."/>
        </authorList>
    </citation>
    <scope>NUCLEOTIDE SEQUENCE</scope>
    <source>
        <strain evidence="10">Stay&amp;Tobe</strain>
    </source>
</reference>
<evidence type="ECO:0000256" key="8">
    <source>
        <dbReference type="SAM" id="Phobius"/>
    </source>
</evidence>
<keyword evidence="3" id="KW-1003">Cell membrane</keyword>
<comment type="caution">
    <text evidence="10">The sequence shown here is derived from an EMBL/GenBank/DDBJ whole genome shotgun (WGS) entry which is preliminary data.</text>
</comment>
<feature type="transmembrane region" description="Helical" evidence="8">
    <location>
        <begin position="76"/>
        <end position="96"/>
    </location>
</feature>
<dbReference type="InterPro" id="IPR005829">
    <property type="entry name" value="Sugar_transporter_CS"/>
</dbReference>
<dbReference type="InterPro" id="IPR003663">
    <property type="entry name" value="Sugar/inositol_transpt"/>
</dbReference>
<dbReference type="PROSITE" id="PS50850">
    <property type="entry name" value="MFS"/>
    <property type="match status" value="1"/>
</dbReference>
<name>A0AAD8EGF1_DIPPU</name>
<dbReference type="FunFam" id="1.20.1250.20:FF:000218">
    <property type="entry name" value="facilitated trehalose transporter Tret1"/>
    <property type="match status" value="1"/>
</dbReference>
<dbReference type="Gene3D" id="1.20.1250.20">
    <property type="entry name" value="MFS general substrate transporter like domains"/>
    <property type="match status" value="1"/>
</dbReference>
<keyword evidence="11" id="KW-1185">Reference proteome</keyword>
<dbReference type="PANTHER" id="PTHR48021:SF1">
    <property type="entry name" value="GH07001P-RELATED"/>
    <property type="match status" value="1"/>
</dbReference>
<evidence type="ECO:0000256" key="2">
    <source>
        <dbReference type="ARBA" id="ARBA00022448"/>
    </source>
</evidence>
<sequence length="481" mass="52677">MGEIAISIIENVNNLESKTAKLGSTKFPQFLAAFTVGFLCFAYGSATGWLSPTLPFLQSNNSAIGIPPITEEEASWLSSLPFLGALVATPVFSFICQYFGRKAGGYVTVMPAIVSWIIIIFSNSILQLYIARFLVGLAFGGIIVFVPMYTGEMAEDSIRGALGAFLPMICNIGTVFTYAVAPFMSIQIMSIISLIPPLIYVFAFYWLPESPTYFMSKGKTDEASNSMLWFRGKIKDSAERDLQKLKDLMDKKSNPNSSAEKNLKKLFFSRGTVRALTICFVVCAAQQLSGIYIVLNYCNEIMSNASSDVSPYIASVSVAAIQLLGSIVASFTVEIYGRKIMLITSQIAMGVCLGSLGTYFYYQNQGEDLTNFSMLPVICVSVYLFANGVGPAPIGYVLISETFHPDIRGVATTIASSNIWALAFMITKLYPLMLGLLGMHGCYWTFATVCVLCTVYTVFQIPETRNRTLESILNELNGEKS</sequence>
<dbReference type="InterPro" id="IPR005828">
    <property type="entry name" value="MFS_sugar_transport-like"/>
</dbReference>
<feature type="transmembrane region" description="Helical" evidence="8">
    <location>
        <begin position="312"/>
        <end position="333"/>
    </location>
</feature>
<dbReference type="GO" id="GO:0022857">
    <property type="term" value="F:transmembrane transporter activity"/>
    <property type="evidence" value="ECO:0007669"/>
    <property type="project" value="InterPro"/>
</dbReference>
<reference evidence="10" key="2">
    <citation type="submission" date="2023-05" db="EMBL/GenBank/DDBJ databases">
        <authorList>
            <person name="Fouks B."/>
        </authorList>
    </citation>
    <scope>NUCLEOTIDE SEQUENCE</scope>
    <source>
        <strain evidence="10">Stay&amp;Tobe</strain>
        <tissue evidence="10">Testes</tissue>
    </source>
</reference>
<evidence type="ECO:0000313" key="10">
    <source>
        <dbReference type="EMBL" id="KAJ9589408.1"/>
    </source>
</evidence>
<feature type="transmembrane region" description="Helical" evidence="8">
    <location>
        <begin position="103"/>
        <end position="122"/>
    </location>
</feature>
<proteinExistence type="predicted"/>
<feature type="transmembrane region" description="Helical" evidence="8">
    <location>
        <begin position="374"/>
        <end position="398"/>
    </location>
</feature>
<evidence type="ECO:0000256" key="4">
    <source>
        <dbReference type="ARBA" id="ARBA00022597"/>
    </source>
</evidence>
<comment type="subcellular location">
    <subcellularLocation>
        <location evidence="1">Cell membrane</location>
        <topology evidence="1">Multi-pass membrane protein</topology>
    </subcellularLocation>
</comment>
<feature type="transmembrane region" description="Helical" evidence="8">
    <location>
        <begin position="436"/>
        <end position="459"/>
    </location>
</feature>
<protein>
    <recommendedName>
        <fullName evidence="9">Major facilitator superfamily (MFS) profile domain-containing protein</fullName>
    </recommendedName>
</protein>
<feature type="transmembrane region" description="Helical" evidence="8">
    <location>
        <begin position="186"/>
        <end position="207"/>
    </location>
</feature>
<keyword evidence="5 8" id="KW-0812">Transmembrane</keyword>
<evidence type="ECO:0000256" key="6">
    <source>
        <dbReference type="ARBA" id="ARBA00022989"/>
    </source>
</evidence>
<accession>A0AAD8EGF1</accession>
<dbReference type="PROSITE" id="PS00217">
    <property type="entry name" value="SUGAR_TRANSPORT_2"/>
    <property type="match status" value="1"/>
</dbReference>
<feature type="transmembrane region" description="Helical" evidence="8">
    <location>
        <begin position="30"/>
        <end position="50"/>
    </location>
</feature>
<dbReference type="InterPro" id="IPR020846">
    <property type="entry name" value="MFS_dom"/>
</dbReference>
<feature type="domain" description="Major facilitator superfamily (MFS) profile" evidence="9">
    <location>
        <begin position="30"/>
        <end position="465"/>
    </location>
</feature>
<keyword evidence="2" id="KW-0813">Transport</keyword>
<organism evidence="10 11">
    <name type="scientific">Diploptera punctata</name>
    <name type="common">Pacific beetle cockroach</name>
    <dbReference type="NCBI Taxonomy" id="6984"/>
    <lineage>
        <taxon>Eukaryota</taxon>
        <taxon>Metazoa</taxon>
        <taxon>Ecdysozoa</taxon>
        <taxon>Arthropoda</taxon>
        <taxon>Hexapoda</taxon>
        <taxon>Insecta</taxon>
        <taxon>Pterygota</taxon>
        <taxon>Neoptera</taxon>
        <taxon>Polyneoptera</taxon>
        <taxon>Dictyoptera</taxon>
        <taxon>Blattodea</taxon>
        <taxon>Blaberoidea</taxon>
        <taxon>Blaberidae</taxon>
        <taxon>Diplopterinae</taxon>
        <taxon>Diploptera</taxon>
    </lineage>
</organism>
<feature type="transmembrane region" description="Helical" evidence="8">
    <location>
        <begin position="271"/>
        <end position="292"/>
    </location>
</feature>
<feature type="transmembrane region" description="Helical" evidence="8">
    <location>
        <begin position="340"/>
        <end position="362"/>
    </location>
</feature>
<feature type="transmembrane region" description="Helical" evidence="8">
    <location>
        <begin position="161"/>
        <end position="180"/>
    </location>
</feature>
<dbReference type="InterPro" id="IPR036259">
    <property type="entry name" value="MFS_trans_sf"/>
</dbReference>
<dbReference type="EMBL" id="JASPKZ010004942">
    <property type="protein sequence ID" value="KAJ9589408.1"/>
    <property type="molecule type" value="Genomic_DNA"/>
</dbReference>
<dbReference type="PRINTS" id="PR00171">
    <property type="entry name" value="SUGRTRNSPORT"/>
</dbReference>
<dbReference type="PROSITE" id="PS00216">
    <property type="entry name" value="SUGAR_TRANSPORT_1"/>
    <property type="match status" value="1"/>
</dbReference>
<feature type="transmembrane region" description="Helical" evidence="8">
    <location>
        <begin position="128"/>
        <end position="149"/>
    </location>
</feature>
<keyword evidence="4" id="KW-0762">Sugar transport</keyword>
<dbReference type="GO" id="GO:0005886">
    <property type="term" value="C:plasma membrane"/>
    <property type="evidence" value="ECO:0007669"/>
    <property type="project" value="UniProtKB-SubCell"/>
</dbReference>
<evidence type="ECO:0000256" key="3">
    <source>
        <dbReference type="ARBA" id="ARBA00022475"/>
    </source>
</evidence>
<dbReference type="Proteomes" id="UP001233999">
    <property type="component" value="Unassembled WGS sequence"/>
</dbReference>